<accession>A0A4E9DYM3</accession>
<gene>
    <name evidence="2" type="ORF">FUG_LOCUS318541</name>
</gene>
<feature type="region of interest" description="Disordered" evidence="1">
    <location>
        <begin position="1"/>
        <end position="25"/>
    </location>
</feature>
<name>A0A4E9DYM3_GIBZA</name>
<proteinExistence type="predicted"/>
<evidence type="ECO:0000256" key="1">
    <source>
        <dbReference type="SAM" id="MobiDB-lite"/>
    </source>
</evidence>
<reference evidence="2" key="1">
    <citation type="submission" date="2019-04" db="EMBL/GenBank/DDBJ databases">
        <authorList>
            <person name="Melise S."/>
            <person name="Noan J."/>
            <person name="Okalmin O."/>
        </authorList>
    </citation>
    <scope>NUCLEOTIDE SEQUENCE</scope>
    <source>
        <strain evidence="2">FN9</strain>
    </source>
</reference>
<dbReference type="EMBL" id="CAAKMV010000135">
    <property type="protein sequence ID" value="VIO58868.1"/>
    <property type="molecule type" value="Genomic_DNA"/>
</dbReference>
<sequence>MLTRLKSNTSVHSVATASRTRTRQSAIKTHSTCAAIHGHAQPFLDTTGLFMILLTDLAKLTPVATAATNFHDLDAAQPLVP</sequence>
<organism evidence="2">
    <name type="scientific">Gibberella zeae</name>
    <name type="common">Wheat head blight fungus</name>
    <name type="synonym">Fusarium graminearum</name>
    <dbReference type="NCBI Taxonomy" id="5518"/>
    <lineage>
        <taxon>Eukaryota</taxon>
        <taxon>Fungi</taxon>
        <taxon>Dikarya</taxon>
        <taxon>Ascomycota</taxon>
        <taxon>Pezizomycotina</taxon>
        <taxon>Sordariomycetes</taxon>
        <taxon>Hypocreomycetidae</taxon>
        <taxon>Hypocreales</taxon>
        <taxon>Nectriaceae</taxon>
        <taxon>Fusarium</taxon>
    </lineage>
</organism>
<evidence type="ECO:0000313" key="2">
    <source>
        <dbReference type="EMBL" id="VIO58868.1"/>
    </source>
</evidence>
<protein>
    <submittedName>
        <fullName evidence="2">Uncharacterized protein</fullName>
    </submittedName>
</protein>
<dbReference type="AlphaFoldDB" id="A0A4E9DYM3"/>